<dbReference type="InterPro" id="IPR009057">
    <property type="entry name" value="Homeodomain-like_sf"/>
</dbReference>
<dbReference type="GO" id="GO:0003700">
    <property type="term" value="F:DNA-binding transcription factor activity"/>
    <property type="evidence" value="ECO:0007669"/>
    <property type="project" value="InterPro"/>
</dbReference>
<dbReference type="PRINTS" id="PR00032">
    <property type="entry name" value="HTHARAC"/>
</dbReference>
<dbReference type="InterPro" id="IPR018062">
    <property type="entry name" value="HTH_AraC-typ_CS"/>
</dbReference>
<accession>A0A242NHX8</accession>
<dbReference type="InterPro" id="IPR020449">
    <property type="entry name" value="Tscrpt_reg_AraC-type_HTH"/>
</dbReference>
<dbReference type="Proteomes" id="UP000194800">
    <property type="component" value="Unassembled WGS sequence"/>
</dbReference>
<dbReference type="PROSITE" id="PS01124">
    <property type="entry name" value="HTH_ARAC_FAMILY_2"/>
    <property type="match status" value="1"/>
</dbReference>
<proteinExistence type="predicted"/>
<dbReference type="RefSeq" id="WP_086300897.1">
    <property type="nucleotide sequence ID" value="NZ_MZNE01000009.1"/>
</dbReference>
<dbReference type="SUPFAM" id="SSF46689">
    <property type="entry name" value="Homeodomain-like"/>
    <property type="match status" value="1"/>
</dbReference>
<dbReference type="SMART" id="SM00342">
    <property type="entry name" value="HTH_ARAC"/>
    <property type="match status" value="1"/>
</dbReference>
<evidence type="ECO:0000256" key="3">
    <source>
        <dbReference type="ARBA" id="ARBA00023163"/>
    </source>
</evidence>
<organism evidence="5 8">
    <name type="scientific">Gilliamella apicola</name>
    <dbReference type="NCBI Taxonomy" id="1196095"/>
    <lineage>
        <taxon>Bacteria</taxon>
        <taxon>Pseudomonadati</taxon>
        <taxon>Pseudomonadota</taxon>
        <taxon>Gammaproteobacteria</taxon>
        <taxon>Orbales</taxon>
        <taxon>Orbaceae</taxon>
        <taxon>Gilliamella</taxon>
    </lineage>
</organism>
<evidence type="ECO:0000313" key="7">
    <source>
        <dbReference type="Proteomes" id="UP000194800"/>
    </source>
</evidence>
<evidence type="ECO:0000256" key="2">
    <source>
        <dbReference type="ARBA" id="ARBA00023125"/>
    </source>
</evidence>
<dbReference type="PROSITE" id="PS00041">
    <property type="entry name" value="HTH_ARAC_FAMILY_1"/>
    <property type="match status" value="1"/>
</dbReference>
<keyword evidence="1" id="KW-0805">Transcription regulation</keyword>
<dbReference type="Pfam" id="PF12833">
    <property type="entry name" value="HTH_18"/>
    <property type="match status" value="1"/>
</dbReference>
<dbReference type="Proteomes" id="UP000194977">
    <property type="component" value="Unassembled WGS sequence"/>
</dbReference>
<feature type="domain" description="HTH araC/xylS-type" evidence="4">
    <location>
        <begin position="182"/>
        <end position="280"/>
    </location>
</feature>
<keyword evidence="2" id="KW-0238">DNA-binding</keyword>
<dbReference type="OrthoDB" id="1050625at2"/>
<evidence type="ECO:0000313" key="8">
    <source>
        <dbReference type="Proteomes" id="UP000194977"/>
    </source>
</evidence>
<keyword evidence="7" id="KW-1185">Reference proteome</keyword>
<protein>
    <submittedName>
        <fullName evidence="5">AraC family transcriptional regulator</fullName>
    </submittedName>
</protein>
<evidence type="ECO:0000259" key="4">
    <source>
        <dbReference type="PROSITE" id="PS01124"/>
    </source>
</evidence>
<reference evidence="7 8" key="1">
    <citation type="submission" date="2017-03" db="EMBL/GenBank/DDBJ databases">
        <title>Comparative genomics of honeybee gut symbionts reveal geographically distinct and subgroup specific antibiotic resistance.</title>
        <authorList>
            <person name="Ludvigsen J."/>
            <person name="Porcellato D."/>
            <person name="Labee-Lund T.M."/>
            <person name="Amdam G.V."/>
            <person name="Rudi K."/>
        </authorList>
    </citation>
    <scope>NUCLEOTIDE SEQUENCE [LARGE SCALE GENOMIC DNA]</scope>
    <source>
        <strain evidence="5 8">A-7-12</strain>
        <strain evidence="6 7">A-9-12</strain>
    </source>
</reference>
<gene>
    <name evidence="6" type="ORF">B6C91_06265</name>
    <name evidence="5" type="ORF">B6D08_06630</name>
</gene>
<evidence type="ECO:0000313" key="6">
    <source>
        <dbReference type="EMBL" id="OTQ10237.1"/>
    </source>
</evidence>
<dbReference type="GO" id="GO:0043565">
    <property type="term" value="F:sequence-specific DNA binding"/>
    <property type="evidence" value="ECO:0007669"/>
    <property type="project" value="InterPro"/>
</dbReference>
<dbReference type="AlphaFoldDB" id="A0A242NHX8"/>
<dbReference type="PANTHER" id="PTHR43280:SF10">
    <property type="entry name" value="REGULATORY PROTEIN POCR"/>
    <property type="match status" value="1"/>
</dbReference>
<name>A0A242NHX8_9GAMM</name>
<sequence>MDLSIEQILKQFANKIININKIYFANNSSLAPVLAYQVNFPRIEIIVKGQQKILWANDRGEQISNTLYPNDILYVTSNSWNKPLWQKPVTILSILFGKQQIGLSLLHWDGAQIIPKGQLNIARRGPRVGTFIIQALAELTWHNQPSEQNQTAYFLIQSLLSNTLDLLNADIETASKTTSLFEAIRQYIDTHFREDVTRDFLAKMFYISPNYLSHLFQREGKIGLNEYLNQIRLEYAKSLLKNYDLNIKEIAYASGFKDSNYFCRIFRKKTERSPTEYRRQYHSKLSQK</sequence>
<dbReference type="InterPro" id="IPR018060">
    <property type="entry name" value="HTH_AraC"/>
</dbReference>
<dbReference type="EMBL" id="NARP01000014">
    <property type="protein sequence ID" value="OTP99735.1"/>
    <property type="molecule type" value="Genomic_DNA"/>
</dbReference>
<comment type="caution">
    <text evidence="5">The sequence shown here is derived from an EMBL/GenBank/DDBJ whole genome shotgun (WGS) entry which is preliminary data.</text>
</comment>
<keyword evidence="3" id="KW-0804">Transcription</keyword>
<evidence type="ECO:0000256" key="1">
    <source>
        <dbReference type="ARBA" id="ARBA00023015"/>
    </source>
</evidence>
<evidence type="ECO:0000313" key="5">
    <source>
        <dbReference type="EMBL" id="OTP99735.1"/>
    </source>
</evidence>
<dbReference type="EMBL" id="NART01000021">
    <property type="protein sequence ID" value="OTQ10237.1"/>
    <property type="molecule type" value="Genomic_DNA"/>
</dbReference>
<dbReference type="Gene3D" id="1.10.10.60">
    <property type="entry name" value="Homeodomain-like"/>
    <property type="match status" value="2"/>
</dbReference>
<dbReference type="PANTHER" id="PTHR43280">
    <property type="entry name" value="ARAC-FAMILY TRANSCRIPTIONAL REGULATOR"/>
    <property type="match status" value="1"/>
</dbReference>